<proteinExistence type="predicted"/>
<evidence type="ECO:0000256" key="1">
    <source>
        <dbReference type="SAM" id="MobiDB-lite"/>
    </source>
</evidence>
<dbReference type="EMBL" id="JAEUBG010004477">
    <property type="protein sequence ID" value="KAH3681304.1"/>
    <property type="molecule type" value="Genomic_DNA"/>
</dbReference>
<keyword evidence="4" id="KW-1185">Reference proteome</keyword>
<dbReference type="Proteomes" id="UP000774326">
    <property type="component" value="Unassembled WGS sequence"/>
</dbReference>
<name>A0A9P8TJN8_WICPI</name>
<feature type="compositionally biased region" description="Acidic residues" evidence="1">
    <location>
        <begin position="35"/>
        <end position="48"/>
    </location>
</feature>
<sequence length="60" mass="6708">VSEAEGVLELFDKCGVIQIQALLENEDEFNHLKEEYEELGEDEEDQAPEPEATATADIVD</sequence>
<dbReference type="AlphaFoldDB" id="A0A9P8TJN8"/>
<feature type="region of interest" description="Disordered" evidence="1">
    <location>
        <begin position="35"/>
        <end position="60"/>
    </location>
</feature>
<comment type="caution">
    <text evidence="3">The sequence shown here is derived from an EMBL/GenBank/DDBJ whole genome shotgun (WGS) entry which is preliminary data.</text>
</comment>
<dbReference type="InterPro" id="IPR013873">
    <property type="entry name" value="Cdc37_C"/>
</dbReference>
<reference evidence="3" key="1">
    <citation type="journal article" date="2021" name="Open Biol.">
        <title>Shared evolutionary footprints suggest mitochondrial oxidative damage underlies multiple complex I losses in fungi.</title>
        <authorList>
            <person name="Schikora-Tamarit M.A."/>
            <person name="Marcet-Houben M."/>
            <person name="Nosek J."/>
            <person name="Gabaldon T."/>
        </authorList>
    </citation>
    <scope>NUCLEOTIDE SEQUENCE</scope>
    <source>
        <strain evidence="3">CBS2887</strain>
    </source>
</reference>
<evidence type="ECO:0000313" key="3">
    <source>
        <dbReference type="EMBL" id="KAH3681304.1"/>
    </source>
</evidence>
<reference evidence="3" key="2">
    <citation type="submission" date="2021-01" db="EMBL/GenBank/DDBJ databases">
        <authorList>
            <person name="Schikora-Tamarit M.A."/>
        </authorList>
    </citation>
    <scope>NUCLEOTIDE SEQUENCE</scope>
    <source>
        <strain evidence="3">CBS2887</strain>
    </source>
</reference>
<feature type="domain" description="Cdc37 C-terminal" evidence="2">
    <location>
        <begin position="1"/>
        <end position="45"/>
    </location>
</feature>
<gene>
    <name evidence="3" type="ORF">WICPIJ_007734</name>
</gene>
<dbReference type="Pfam" id="PF08564">
    <property type="entry name" value="CDC37_C"/>
    <property type="match status" value="1"/>
</dbReference>
<protein>
    <recommendedName>
        <fullName evidence="2">Cdc37 C-terminal domain-containing protein</fullName>
    </recommendedName>
</protein>
<feature type="compositionally biased region" description="Low complexity" evidence="1">
    <location>
        <begin position="49"/>
        <end position="60"/>
    </location>
</feature>
<accession>A0A9P8TJN8</accession>
<evidence type="ECO:0000259" key="2">
    <source>
        <dbReference type="Pfam" id="PF08564"/>
    </source>
</evidence>
<organism evidence="3 4">
    <name type="scientific">Wickerhamomyces pijperi</name>
    <name type="common">Yeast</name>
    <name type="synonym">Pichia pijperi</name>
    <dbReference type="NCBI Taxonomy" id="599730"/>
    <lineage>
        <taxon>Eukaryota</taxon>
        <taxon>Fungi</taxon>
        <taxon>Dikarya</taxon>
        <taxon>Ascomycota</taxon>
        <taxon>Saccharomycotina</taxon>
        <taxon>Saccharomycetes</taxon>
        <taxon>Phaffomycetales</taxon>
        <taxon>Wickerhamomycetaceae</taxon>
        <taxon>Wickerhamomyces</taxon>
    </lineage>
</organism>
<feature type="non-terminal residue" evidence="3">
    <location>
        <position position="1"/>
    </location>
</feature>
<evidence type="ECO:0000313" key="4">
    <source>
        <dbReference type="Proteomes" id="UP000774326"/>
    </source>
</evidence>